<evidence type="ECO:0000256" key="5">
    <source>
        <dbReference type="ARBA" id="ARBA00022692"/>
    </source>
</evidence>
<keyword evidence="10" id="KW-1185">Reference proteome</keyword>
<feature type="transmembrane region" description="Helical" evidence="8">
    <location>
        <begin position="216"/>
        <end position="241"/>
    </location>
</feature>
<dbReference type="GO" id="GO:0005886">
    <property type="term" value="C:plasma membrane"/>
    <property type="evidence" value="ECO:0007669"/>
    <property type="project" value="UniProtKB-SubCell"/>
</dbReference>
<evidence type="ECO:0000256" key="4">
    <source>
        <dbReference type="ARBA" id="ARBA00022475"/>
    </source>
</evidence>
<comment type="caution">
    <text evidence="9">The sequence shown here is derived from an EMBL/GenBank/DDBJ whole genome shotgun (WGS) entry which is preliminary data.</text>
</comment>
<evidence type="ECO:0000256" key="8">
    <source>
        <dbReference type="SAM" id="Phobius"/>
    </source>
</evidence>
<dbReference type="GO" id="GO:0055085">
    <property type="term" value="P:transmembrane transport"/>
    <property type="evidence" value="ECO:0007669"/>
    <property type="project" value="TreeGrafter"/>
</dbReference>
<dbReference type="PANTHER" id="PTHR21716:SF53">
    <property type="entry name" value="PERMEASE PERM-RELATED"/>
    <property type="match status" value="1"/>
</dbReference>
<comment type="subcellular location">
    <subcellularLocation>
        <location evidence="1">Cell membrane</location>
        <topology evidence="1">Multi-pass membrane protein</topology>
    </subcellularLocation>
</comment>
<evidence type="ECO:0000256" key="3">
    <source>
        <dbReference type="ARBA" id="ARBA00022448"/>
    </source>
</evidence>
<evidence type="ECO:0000256" key="7">
    <source>
        <dbReference type="ARBA" id="ARBA00023136"/>
    </source>
</evidence>
<feature type="transmembrane region" description="Helical" evidence="8">
    <location>
        <begin position="106"/>
        <end position="127"/>
    </location>
</feature>
<evidence type="ECO:0000313" key="10">
    <source>
        <dbReference type="Proteomes" id="UP001431532"/>
    </source>
</evidence>
<proteinExistence type="inferred from homology"/>
<keyword evidence="5 8" id="KW-0812">Transmembrane</keyword>
<evidence type="ECO:0000256" key="6">
    <source>
        <dbReference type="ARBA" id="ARBA00022989"/>
    </source>
</evidence>
<protein>
    <submittedName>
        <fullName evidence="9">AI-2E family transporter</fullName>
    </submittedName>
</protein>
<dbReference type="RefSeq" id="WP_282838952.1">
    <property type="nucleotide sequence ID" value="NZ_JASCXW010000006.1"/>
</dbReference>
<evidence type="ECO:0000256" key="2">
    <source>
        <dbReference type="ARBA" id="ARBA00009773"/>
    </source>
</evidence>
<feature type="transmembrane region" description="Helical" evidence="8">
    <location>
        <begin position="133"/>
        <end position="166"/>
    </location>
</feature>
<feature type="transmembrane region" description="Helical" evidence="8">
    <location>
        <begin position="31"/>
        <end position="64"/>
    </location>
</feature>
<dbReference type="PANTHER" id="PTHR21716">
    <property type="entry name" value="TRANSMEMBRANE PROTEIN"/>
    <property type="match status" value="1"/>
</dbReference>
<dbReference type="Proteomes" id="UP001431532">
    <property type="component" value="Unassembled WGS sequence"/>
</dbReference>
<comment type="similarity">
    <text evidence="2">Belongs to the autoinducer-2 exporter (AI-2E) (TC 2.A.86) family.</text>
</comment>
<reference evidence="9" key="1">
    <citation type="submission" date="2023-05" db="EMBL/GenBank/DDBJ databases">
        <title>Mariniplasma microaerophilum sp. nov., a novel anaerobic mollicute isolated from terrestrial mud volcano, Taman Peninsula, Russia.</title>
        <authorList>
            <person name="Khomyakova M.A."/>
            <person name="Merkel A.Y."/>
            <person name="Slobodkin A.I."/>
        </authorList>
    </citation>
    <scope>NUCLEOTIDE SEQUENCE</scope>
    <source>
        <strain evidence="9">M4Ah</strain>
    </source>
</reference>
<organism evidence="9 10">
    <name type="scientific">Peloplasma aerotolerans</name>
    <dbReference type="NCBI Taxonomy" id="3044389"/>
    <lineage>
        <taxon>Bacteria</taxon>
        <taxon>Bacillati</taxon>
        <taxon>Mycoplasmatota</taxon>
        <taxon>Mollicutes</taxon>
        <taxon>Acholeplasmatales</taxon>
        <taxon>Acholeplasmataceae</taxon>
        <taxon>Peloplasma</taxon>
    </lineage>
</organism>
<evidence type="ECO:0000313" key="9">
    <source>
        <dbReference type="EMBL" id="MDI6452536.1"/>
    </source>
</evidence>
<gene>
    <name evidence="9" type="ORF">QJ521_03065</name>
</gene>
<dbReference type="Pfam" id="PF01594">
    <property type="entry name" value="AI-2E_transport"/>
    <property type="match status" value="1"/>
</dbReference>
<name>A0AAW6UAJ8_9MOLU</name>
<keyword evidence="3" id="KW-0813">Transport</keyword>
<keyword evidence="4" id="KW-1003">Cell membrane</keyword>
<accession>A0AAW6UAJ8</accession>
<keyword evidence="7 8" id="KW-0472">Membrane</keyword>
<dbReference type="AlphaFoldDB" id="A0AAW6UAJ8"/>
<dbReference type="InterPro" id="IPR002549">
    <property type="entry name" value="AI-2E-like"/>
</dbReference>
<dbReference type="EMBL" id="JASCXW010000006">
    <property type="protein sequence ID" value="MDI6452536.1"/>
    <property type="molecule type" value="Genomic_DNA"/>
</dbReference>
<evidence type="ECO:0000256" key="1">
    <source>
        <dbReference type="ARBA" id="ARBA00004651"/>
    </source>
</evidence>
<sequence>MINEYLGGTGLRQIIDEILNQGFSIDKLFSMIGTIFITLSGVASSILNILFILILTPVFMYYLIKEKAYIFTNISKVIPENVRHHAVELGKRSDVVIQNYLRGQGLMMVFVAGFFIITYGILSFFIPNFSLHIAILFGVMMGLFSVLPYIGVWISMSLPVILLVTLHLEHGQVNDTNIYLVGIIIIFVLNLIEEILESSIVQPQIFGKQVHIHPLAVLSSFLFFGGVFGFIGFLLAIPIAGTIKVSLQYIKEVNQNDIETLKLSEVEIENK</sequence>
<feature type="transmembrane region" description="Helical" evidence="8">
    <location>
        <begin position="178"/>
        <end position="196"/>
    </location>
</feature>
<keyword evidence="6 8" id="KW-1133">Transmembrane helix</keyword>